<dbReference type="UniPathway" id="UPA00109">
    <property type="reaction ID" value="UER00184"/>
</dbReference>
<organism evidence="14 15">
    <name type="scientific">Methanosarcina siciliae T4/M</name>
    <dbReference type="NCBI Taxonomy" id="1434120"/>
    <lineage>
        <taxon>Archaea</taxon>
        <taxon>Methanobacteriati</taxon>
        <taxon>Methanobacteriota</taxon>
        <taxon>Stenosarchaea group</taxon>
        <taxon>Methanomicrobia</taxon>
        <taxon>Methanosarcinales</taxon>
        <taxon>Methanosarcinaceae</taxon>
        <taxon>Methanosarcina</taxon>
    </lineage>
</organism>
<comment type="subcellular location">
    <subcellularLocation>
        <location evidence="10 12">Cytoplasm</location>
    </subcellularLocation>
</comment>
<dbReference type="InterPro" id="IPR006436">
    <property type="entry name" value="Glyceraldehyde-3-P_DH_2_arc"/>
</dbReference>
<dbReference type="EMBL" id="CP009506">
    <property type="protein sequence ID" value="AKB28986.1"/>
    <property type="molecule type" value="Genomic_DNA"/>
</dbReference>
<reference evidence="14 15" key="1">
    <citation type="submission" date="2014-07" db="EMBL/GenBank/DDBJ databases">
        <title>Methanogenic archaea and the global carbon cycle.</title>
        <authorList>
            <person name="Henriksen J.R."/>
            <person name="Luke J."/>
            <person name="Reinhart S."/>
            <person name="Benedict M.N."/>
            <person name="Youngblut N.D."/>
            <person name="Metcalf M.E."/>
            <person name="Whitaker R.J."/>
            <person name="Metcalf W.W."/>
        </authorList>
    </citation>
    <scope>NUCLEOTIDE SEQUENCE [LARGE SCALE GENOMIC DNA]</scope>
    <source>
        <strain evidence="14 15">T4/M</strain>
    </source>
</reference>
<evidence type="ECO:0000256" key="7">
    <source>
        <dbReference type="ARBA" id="ARBA00023152"/>
    </source>
</evidence>
<comment type="pathway">
    <text evidence="1 10 12">Carbohydrate degradation; glycolysis; pyruvate from D-glyceraldehyde 3-phosphate: step 1/5.</text>
</comment>
<dbReference type="GO" id="GO:0008839">
    <property type="term" value="F:4-hydroxy-tetrahydrodipicolinate reductase"/>
    <property type="evidence" value="ECO:0007669"/>
    <property type="project" value="InterPro"/>
</dbReference>
<dbReference type="OrthoDB" id="295712at2157"/>
<sequence length="335" mass="36480">MAKAKIAVNGYGTIGKRVADAVQAQDDMEIIGISKTKPNYEAAVAHQLGYDIYAPAANLEAFEKAGMPAAGSVEEMIEKADLVVDCTPGGIGKSNKTLYEKAGVKAIWQGGEDHELAGYSFNAIANYEGAFGLDFVRVVSCNTTGLCRVIYPIDKAFGTKKVRVTLARRATDPNDIKKGPINAIVPNPIKLPSHHGPDVKTVIPHINITSAAMKIPTTLMHVHTVNMELKNECNVEDIVEVLGSQSRIRFVGQGITSTAEIMEVARDIKRPRNDMWENCVWTDSITMHEGELYFFQAIHQESIVVPENVDAIRAMMELESDGAKSILKTNKAIGL</sequence>
<dbReference type="InterPro" id="IPR000846">
    <property type="entry name" value="DapB_N"/>
</dbReference>
<keyword evidence="10 12" id="KW-0963">Cytoplasm</keyword>
<feature type="domain" description="Glyceraldehyde 3-phosphate dehydrogenase NAD(P) binding" evidence="13">
    <location>
        <begin position="4"/>
        <end position="141"/>
    </location>
</feature>
<protein>
    <recommendedName>
        <fullName evidence="10 12">Glyceraldehyde-3-phosphate dehydrogenase</fullName>
        <shortName evidence="10">GAPDH</shortName>
        <ecNumber evidence="10 12">1.2.1.59</ecNumber>
    </recommendedName>
    <alternativeName>
        <fullName evidence="10">NAD(P)-dependent glyceraldehyde-3-phosphate dehydrogenase</fullName>
    </alternativeName>
</protein>
<keyword evidence="4 10" id="KW-0521">NADP</keyword>
<dbReference type="EC" id="1.2.1.59" evidence="10 12"/>
<dbReference type="KEGG" id="msw:MSSIT_2267"/>
<dbReference type="HAMAP" id="MF_00559">
    <property type="entry name" value="G3P_dehdrog_arch"/>
    <property type="match status" value="1"/>
</dbReference>
<dbReference type="HOGENOM" id="CLU_069533_0_0_2"/>
<feature type="binding site" evidence="10">
    <location>
        <begin position="140"/>
        <end position="142"/>
    </location>
    <ligand>
        <name>D-glyceraldehyde 3-phosphate</name>
        <dbReference type="ChEBI" id="CHEBI:59776"/>
    </ligand>
</feature>
<dbReference type="Gene3D" id="3.40.50.720">
    <property type="entry name" value="NAD(P)-binding Rossmann-like Domain"/>
    <property type="match status" value="1"/>
</dbReference>
<evidence type="ECO:0000256" key="11">
    <source>
        <dbReference type="PIRSR" id="PIRSR000149-1"/>
    </source>
</evidence>
<dbReference type="GO" id="GO:0006096">
    <property type="term" value="P:glycolytic process"/>
    <property type="evidence" value="ECO:0007669"/>
    <property type="project" value="UniProtKB-UniRule"/>
</dbReference>
<evidence type="ECO:0000256" key="6">
    <source>
        <dbReference type="ARBA" id="ARBA00023027"/>
    </source>
</evidence>
<dbReference type="NCBIfam" id="NF003251">
    <property type="entry name" value="PRK04207.1"/>
    <property type="match status" value="1"/>
</dbReference>
<proteinExistence type="inferred from homology"/>
<evidence type="ECO:0000259" key="13">
    <source>
        <dbReference type="SMART" id="SM00846"/>
    </source>
</evidence>
<dbReference type="Pfam" id="PF02800">
    <property type="entry name" value="Gp_dh_C"/>
    <property type="match status" value="1"/>
</dbReference>
<evidence type="ECO:0000256" key="4">
    <source>
        <dbReference type="ARBA" id="ARBA00022857"/>
    </source>
</evidence>
<feature type="binding site" evidence="10">
    <location>
        <begin position="13"/>
        <end position="14"/>
    </location>
    <ligand>
        <name>NAD(+)</name>
        <dbReference type="ChEBI" id="CHEBI:57540"/>
    </ligand>
</feature>
<dbReference type="SUPFAM" id="SSF51735">
    <property type="entry name" value="NAD(P)-binding Rossmann-fold domains"/>
    <property type="match status" value="1"/>
</dbReference>
<keyword evidence="5 10" id="KW-0560">Oxidoreductase</keyword>
<keyword evidence="6 10" id="KW-0520">NAD</keyword>
<feature type="binding site" evidence="10">
    <location>
        <position position="111"/>
    </location>
    <ligand>
        <name>NAD(+)</name>
        <dbReference type="ChEBI" id="CHEBI:57540"/>
    </ligand>
</feature>
<name>A0A0E3L8R6_9EURY</name>
<keyword evidence="15" id="KW-1185">Reference proteome</keyword>
<dbReference type="Proteomes" id="UP000033111">
    <property type="component" value="Chromosome"/>
</dbReference>
<dbReference type="AlphaFoldDB" id="A0A0E3L8R6"/>
<evidence type="ECO:0000313" key="14">
    <source>
        <dbReference type="EMBL" id="AKB28986.1"/>
    </source>
</evidence>
<feature type="active site" description="Nucleophile" evidence="10 11">
    <location>
        <position position="141"/>
    </location>
</feature>
<evidence type="ECO:0000313" key="15">
    <source>
        <dbReference type="Proteomes" id="UP000033111"/>
    </source>
</evidence>
<dbReference type="GO" id="GO:0051287">
    <property type="term" value="F:NAD binding"/>
    <property type="evidence" value="ECO:0007669"/>
    <property type="project" value="UniProtKB-UniRule"/>
</dbReference>
<evidence type="ECO:0000256" key="9">
    <source>
        <dbReference type="ARBA" id="ARBA00048853"/>
    </source>
</evidence>
<evidence type="ECO:0000256" key="12">
    <source>
        <dbReference type="RuleBase" id="RU003388"/>
    </source>
</evidence>
<dbReference type="GO" id="GO:0050661">
    <property type="term" value="F:NADP binding"/>
    <property type="evidence" value="ECO:0007669"/>
    <property type="project" value="UniProtKB-UniRule"/>
</dbReference>
<comment type="subunit">
    <text evidence="3 10 12">Homotetramer.</text>
</comment>
<evidence type="ECO:0000256" key="1">
    <source>
        <dbReference type="ARBA" id="ARBA00004869"/>
    </source>
</evidence>
<dbReference type="NCBIfam" id="TIGR01546">
    <property type="entry name" value="GAPDH-II_archae"/>
    <property type="match status" value="1"/>
</dbReference>
<dbReference type="SMART" id="SM00846">
    <property type="entry name" value="Gp_dh_N"/>
    <property type="match status" value="1"/>
</dbReference>
<dbReference type="RefSeq" id="WP_048172659.1">
    <property type="nucleotide sequence ID" value="NZ_CP009506.1"/>
</dbReference>
<dbReference type="GO" id="GO:0004365">
    <property type="term" value="F:glyceraldehyde-3-phosphate dehydrogenase (NAD+) (phosphorylating) activity"/>
    <property type="evidence" value="ECO:0007669"/>
    <property type="project" value="UniProtKB-UniRule"/>
</dbReference>
<dbReference type="GO" id="GO:0005737">
    <property type="term" value="C:cytoplasm"/>
    <property type="evidence" value="ECO:0007669"/>
    <property type="project" value="UniProtKB-SubCell"/>
</dbReference>
<accession>A0A0E3L8R6</accession>
<keyword evidence="7 10" id="KW-0324">Glycolysis</keyword>
<dbReference type="InterPro" id="IPR020829">
    <property type="entry name" value="GlycerAld_3-P_DH_cat"/>
</dbReference>
<evidence type="ECO:0000256" key="2">
    <source>
        <dbReference type="ARBA" id="ARBA00007406"/>
    </source>
</evidence>
<dbReference type="SUPFAM" id="SSF55347">
    <property type="entry name" value="Glyceraldehyde-3-phosphate dehydrogenase-like, C-terminal domain"/>
    <property type="match status" value="1"/>
</dbReference>
<dbReference type="PIRSF" id="PIRSF000149">
    <property type="entry name" value="GAP_DH"/>
    <property type="match status" value="1"/>
</dbReference>
<comment type="catalytic activity">
    <reaction evidence="9 10 12">
        <text>D-glyceraldehyde 3-phosphate + phosphate + NAD(+) = (2R)-3-phospho-glyceroyl phosphate + NADH + H(+)</text>
        <dbReference type="Rhea" id="RHEA:10300"/>
        <dbReference type="ChEBI" id="CHEBI:15378"/>
        <dbReference type="ChEBI" id="CHEBI:43474"/>
        <dbReference type="ChEBI" id="CHEBI:57540"/>
        <dbReference type="ChEBI" id="CHEBI:57604"/>
        <dbReference type="ChEBI" id="CHEBI:57945"/>
        <dbReference type="ChEBI" id="CHEBI:59776"/>
        <dbReference type="EC" id="1.2.1.59"/>
    </reaction>
</comment>
<feature type="binding site" evidence="10">
    <location>
        <position position="300"/>
    </location>
    <ligand>
        <name>NAD(+)</name>
        <dbReference type="ChEBI" id="CHEBI:57540"/>
    </ligand>
</feature>
<dbReference type="GeneID" id="24861141"/>
<dbReference type="GO" id="GO:0009089">
    <property type="term" value="P:lysine biosynthetic process via diaminopimelate"/>
    <property type="evidence" value="ECO:0007669"/>
    <property type="project" value="InterPro"/>
</dbReference>
<evidence type="ECO:0000256" key="5">
    <source>
        <dbReference type="ARBA" id="ARBA00023002"/>
    </source>
</evidence>
<dbReference type="Gene3D" id="3.30.360.10">
    <property type="entry name" value="Dihydrodipicolinate Reductase, domain 2"/>
    <property type="match status" value="1"/>
</dbReference>
<dbReference type="CDD" id="cd02278">
    <property type="entry name" value="GAPDH_II_N"/>
    <property type="match status" value="1"/>
</dbReference>
<feature type="binding site" evidence="10">
    <location>
        <begin position="195"/>
        <end position="196"/>
    </location>
    <ligand>
        <name>D-glyceraldehyde 3-phosphate</name>
        <dbReference type="ChEBI" id="CHEBI:59776"/>
    </ligand>
</feature>
<comment type="similarity">
    <text evidence="2 10 12">Belongs to the glyceraldehyde-3-phosphate dehydrogenase family.</text>
</comment>
<comment type="catalytic activity">
    <reaction evidence="8 10 12">
        <text>D-glyceraldehyde 3-phosphate + phosphate + NADP(+) = (2R)-3-phospho-glyceroyl phosphate + NADPH + H(+)</text>
        <dbReference type="Rhea" id="RHEA:10296"/>
        <dbReference type="ChEBI" id="CHEBI:15378"/>
        <dbReference type="ChEBI" id="CHEBI:43474"/>
        <dbReference type="ChEBI" id="CHEBI:57604"/>
        <dbReference type="ChEBI" id="CHEBI:57783"/>
        <dbReference type="ChEBI" id="CHEBI:58349"/>
        <dbReference type="ChEBI" id="CHEBI:59776"/>
        <dbReference type="EC" id="1.2.1.59"/>
    </reaction>
</comment>
<dbReference type="GO" id="GO:0047100">
    <property type="term" value="F:glyceraldehyde-3-phosphate dehydrogenase (NADP+) (phosphorylating) activity"/>
    <property type="evidence" value="ECO:0007669"/>
    <property type="project" value="RHEA"/>
</dbReference>
<gene>
    <name evidence="10" type="primary">gap</name>
    <name evidence="14" type="ORF">MSSIT_2267</name>
</gene>
<dbReference type="InterPro" id="IPR020830">
    <property type="entry name" value="GlycerAld_3-P_DH_AS"/>
</dbReference>
<dbReference type="InterPro" id="IPR020831">
    <property type="entry name" value="GlycerAld/Erythrose_P_DH"/>
</dbReference>
<evidence type="ECO:0000256" key="10">
    <source>
        <dbReference type="HAMAP-Rule" id="MF_00559"/>
    </source>
</evidence>
<dbReference type="InterPro" id="IPR036291">
    <property type="entry name" value="NAD(P)-bd_dom_sf"/>
</dbReference>
<dbReference type="CDD" id="cd18127">
    <property type="entry name" value="GAPDH_II_C"/>
    <property type="match status" value="1"/>
</dbReference>
<dbReference type="InterPro" id="IPR020828">
    <property type="entry name" value="GlycerAld_3-P_DH_NAD(P)-bd"/>
</dbReference>
<evidence type="ECO:0000256" key="3">
    <source>
        <dbReference type="ARBA" id="ARBA00011881"/>
    </source>
</evidence>
<dbReference type="PATRIC" id="fig|1434120.4.peg.2950"/>
<dbReference type="Pfam" id="PF01113">
    <property type="entry name" value="DapB_N"/>
    <property type="match status" value="1"/>
</dbReference>
<feature type="binding site" evidence="10">
    <location>
        <position position="169"/>
    </location>
    <ligand>
        <name>NAD(+)</name>
        <dbReference type="ChEBI" id="CHEBI:57540"/>
    </ligand>
</feature>
<dbReference type="PROSITE" id="PS00071">
    <property type="entry name" value="GAPDH"/>
    <property type="match status" value="1"/>
</dbReference>
<evidence type="ECO:0000256" key="8">
    <source>
        <dbReference type="ARBA" id="ARBA00048067"/>
    </source>
</evidence>